<dbReference type="NCBIfam" id="NF033634">
    <property type="entry name" value="SLATT_1"/>
    <property type="match status" value="1"/>
</dbReference>
<evidence type="ECO:0000313" key="4">
    <source>
        <dbReference type="Proteomes" id="UP000514713"/>
    </source>
</evidence>
<feature type="compositionally biased region" description="Polar residues" evidence="1">
    <location>
        <begin position="277"/>
        <end position="286"/>
    </location>
</feature>
<name>A0A7D7LCA1_9NOSO</name>
<dbReference type="Pfam" id="PF14015">
    <property type="entry name" value="DUF4231"/>
    <property type="match status" value="1"/>
</dbReference>
<reference evidence="4" key="1">
    <citation type="submission" date="2020-06" db="EMBL/GenBank/DDBJ databases">
        <title>Nostoc edaphicum CCNP1411 genome.</title>
        <authorList>
            <person name="Fidor A."/>
            <person name="Grabski M."/>
            <person name="Gawor J."/>
            <person name="Gromadka R."/>
            <person name="Wegrzyn G."/>
            <person name="Mazur-Marzec H."/>
        </authorList>
    </citation>
    <scope>NUCLEOTIDE SEQUENCE [LARGE SCALE GENOMIC DNA]</scope>
    <source>
        <strain evidence="4">CCNP1411</strain>
    </source>
</reference>
<keyword evidence="2" id="KW-0472">Membrane</keyword>
<dbReference type="InterPro" id="IPR025325">
    <property type="entry name" value="DUF4231"/>
</dbReference>
<proteinExistence type="predicted"/>
<dbReference type="EMBL" id="CP054698">
    <property type="protein sequence ID" value="QMS89856.1"/>
    <property type="molecule type" value="Genomic_DNA"/>
</dbReference>
<organism evidence="3 4">
    <name type="scientific">Nostoc edaphicum CCNP1411</name>
    <dbReference type="NCBI Taxonomy" id="1472755"/>
    <lineage>
        <taxon>Bacteria</taxon>
        <taxon>Bacillati</taxon>
        <taxon>Cyanobacteriota</taxon>
        <taxon>Cyanophyceae</taxon>
        <taxon>Nostocales</taxon>
        <taxon>Nostocaceae</taxon>
        <taxon>Nostoc</taxon>
    </lineage>
</organism>
<feature type="region of interest" description="Disordered" evidence="1">
    <location>
        <begin position="1"/>
        <end position="23"/>
    </location>
</feature>
<dbReference type="Proteomes" id="UP000514713">
    <property type="component" value="Chromosome"/>
</dbReference>
<keyword evidence="2" id="KW-1133">Transmembrane helix</keyword>
<sequence>MTTSELTNFEQKNRSKVSNRVENLSSPSDEKKLFNLKVIEYLLLAAFVSAGLLIIFLSDDKTVVISGAVSLTFLLFLLLINRQVFQNYKKAAYQSELTKKAELYSYLLTNPNSWDKDTLTLTRGKALQYSQDLIDDYKRIRGISRNLYYSLQIATVILSGVTPILVLVDKLEAGQAWLKWLPVLCPAIASIVASIVTSFPFQKNSLAANTAVELLEAEQEKFILGVTPPYRCYDVSDESQQQQKASQALEYFIVQVNNIHLNQLQQTSETQSEKTESASSNESNKPGTEVTKQKDS</sequence>
<evidence type="ECO:0000256" key="2">
    <source>
        <dbReference type="SAM" id="Phobius"/>
    </source>
</evidence>
<feature type="transmembrane region" description="Helical" evidence="2">
    <location>
        <begin position="38"/>
        <end position="57"/>
    </location>
</feature>
<keyword evidence="4" id="KW-1185">Reference proteome</keyword>
<feature type="transmembrane region" description="Helical" evidence="2">
    <location>
        <begin position="180"/>
        <end position="201"/>
    </location>
</feature>
<evidence type="ECO:0000313" key="3">
    <source>
        <dbReference type="EMBL" id="QMS89856.1"/>
    </source>
</evidence>
<feature type="transmembrane region" description="Helical" evidence="2">
    <location>
        <begin position="147"/>
        <end position="168"/>
    </location>
</feature>
<dbReference type="RefSeq" id="WP_181927751.1">
    <property type="nucleotide sequence ID" value="NZ_CP054698.1"/>
</dbReference>
<gene>
    <name evidence="3" type="ORF">HUN01_20550</name>
</gene>
<accession>A0A7D7LCA1</accession>
<feature type="transmembrane region" description="Helical" evidence="2">
    <location>
        <begin position="63"/>
        <end position="80"/>
    </location>
</feature>
<feature type="region of interest" description="Disordered" evidence="1">
    <location>
        <begin position="265"/>
        <end position="296"/>
    </location>
</feature>
<dbReference type="AlphaFoldDB" id="A0A7D7LCA1"/>
<dbReference type="KEGG" id="ned:HUN01_20550"/>
<keyword evidence="2" id="KW-0812">Transmembrane</keyword>
<evidence type="ECO:0000256" key="1">
    <source>
        <dbReference type="SAM" id="MobiDB-lite"/>
    </source>
</evidence>
<protein>
    <submittedName>
        <fullName evidence="3">DUF4231 domain-containing protein</fullName>
    </submittedName>
</protein>